<feature type="compositionally biased region" description="Basic and acidic residues" evidence="1">
    <location>
        <begin position="153"/>
        <end position="162"/>
    </location>
</feature>
<accession>A0ABD0U9A6</accession>
<reference evidence="2 3" key="1">
    <citation type="journal article" date="2024" name="Plant Biotechnol. J.">
        <title>Dendrobium thyrsiflorum genome and its molecular insights into genes involved in important horticultural traits.</title>
        <authorList>
            <person name="Chen B."/>
            <person name="Wang J.Y."/>
            <person name="Zheng P.J."/>
            <person name="Li K.L."/>
            <person name="Liang Y.M."/>
            <person name="Chen X.F."/>
            <person name="Zhang C."/>
            <person name="Zhao X."/>
            <person name="He X."/>
            <person name="Zhang G.Q."/>
            <person name="Liu Z.J."/>
            <person name="Xu Q."/>
        </authorList>
    </citation>
    <scope>NUCLEOTIDE SEQUENCE [LARGE SCALE GENOMIC DNA]</scope>
    <source>
        <strain evidence="2">GZMU011</strain>
    </source>
</reference>
<evidence type="ECO:0000313" key="2">
    <source>
        <dbReference type="EMBL" id="KAL0909347.1"/>
    </source>
</evidence>
<dbReference type="EMBL" id="JANQDX010000016">
    <property type="protein sequence ID" value="KAL0909347.1"/>
    <property type="molecule type" value="Genomic_DNA"/>
</dbReference>
<feature type="region of interest" description="Disordered" evidence="1">
    <location>
        <begin position="137"/>
        <end position="189"/>
    </location>
</feature>
<gene>
    <name evidence="2" type="ORF">M5K25_020204</name>
</gene>
<keyword evidence="3" id="KW-1185">Reference proteome</keyword>
<evidence type="ECO:0000256" key="1">
    <source>
        <dbReference type="SAM" id="MobiDB-lite"/>
    </source>
</evidence>
<evidence type="ECO:0000313" key="3">
    <source>
        <dbReference type="Proteomes" id="UP001552299"/>
    </source>
</evidence>
<name>A0ABD0U9A6_DENTH</name>
<dbReference type="AlphaFoldDB" id="A0ABD0U9A6"/>
<dbReference type="Proteomes" id="UP001552299">
    <property type="component" value="Unassembled WGS sequence"/>
</dbReference>
<comment type="caution">
    <text evidence="2">The sequence shown here is derived from an EMBL/GenBank/DDBJ whole genome shotgun (WGS) entry which is preliminary data.</text>
</comment>
<feature type="compositionally biased region" description="Acidic residues" evidence="1">
    <location>
        <begin position="179"/>
        <end position="189"/>
    </location>
</feature>
<organism evidence="2 3">
    <name type="scientific">Dendrobium thyrsiflorum</name>
    <name type="common">Pinecone-like raceme dendrobium</name>
    <name type="synonym">Orchid</name>
    <dbReference type="NCBI Taxonomy" id="117978"/>
    <lineage>
        <taxon>Eukaryota</taxon>
        <taxon>Viridiplantae</taxon>
        <taxon>Streptophyta</taxon>
        <taxon>Embryophyta</taxon>
        <taxon>Tracheophyta</taxon>
        <taxon>Spermatophyta</taxon>
        <taxon>Magnoliopsida</taxon>
        <taxon>Liliopsida</taxon>
        <taxon>Asparagales</taxon>
        <taxon>Orchidaceae</taxon>
        <taxon>Epidendroideae</taxon>
        <taxon>Malaxideae</taxon>
        <taxon>Dendrobiinae</taxon>
        <taxon>Dendrobium</taxon>
    </lineage>
</organism>
<proteinExistence type="predicted"/>
<protein>
    <submittedName>
        <fullName evidence="2">Uncharacterized protein</fullName>
    </submittedName>
</protein>
<sequence length="281" mass="32046">MHFSFKEHQCGKISTNNERMEGKFTVMEEMLKKLLEMKTAPATSEARRTNGDHGKREEEKIFTTKVLILKEEEGNLMKEARGASRASPLLSGGFVRLLRLLPHRQGFARLRLELLRSYQLTCTKLVRYQKRMTHHCSYPHHERSEATAAADQQQREQDEERNCPTGDSSCRGAIGAESSADDSDSKEDDDALMWKLRRPIIQVDRLPDTEKERQPCGKPSKLAKGKLGQIETLKKTIRTIFGTLTISQAGEKPAFLSAQMELAERLNNRARDPWSNFGFLQ</sequence>